<evidence type="ECO:0000256" key="15">
    <source>
        <dbReference type="RuleBase" id="RU000618"/>
    </source>
</evidence>
<dbReference type="InterPro" id="IPR012340">
    <property type="entry name" value="NA-bd_OB-fold"/>
</dbReference>
<comment type="catalytic activity">
    <reaction evidence="12 14 15">
        <text>NAD(+) + (deoxyribonucleotide)n-3'-hydroxyl + 5'-phospho-(deoxyribonucleotide)m = (deoxyribonucleotide)n+m + AMP + beta-nicotinamide D-nucleotide.</text>
        <dbReference type="EC" id="6.5.1.2"/>
    </reaction>
</comment>
<keyword evidence="7 14" id="KW-0227">DNA damage</keyword>
<keyword evidence="4 14" id="KW-0436">Ligase</keyword>
<dbReference type="PANTHER" id="PTHR23389">
    <property type="entry name" value="CHROMOSOME TRANSMISSION FIDELITY FACTOR 18"/>
    <property type="match status" value="1"/>
</dbReference>
<evidence type="ECO:0000256" key="11">
    <source>
        <dbReference type="ARBA" id="ARBA00023204"/>
    </source>
</evidence>
<dbReference type="Pfam" id="PF12826">
    <property type="entry name" value="HHH_2"/>
    <property type="match status" value="1"/>
</dbReference>
<dbReference type="InterPro" id="IPR036420">
    <property type="entry name" value="BRCT_dom_sf"/>
</dbReference>
<evidence type="ECO:0000256" key="12">
    <source>
        <dbReference type="ARBA" id="ARBA00034005"/>
    </source>
</evidence>
<organism evidence="17 18">
    <name type="scientific">Candidatus Yanofskybacteria bacterium RIFCSPHIGHO2_01_FULL_41_53</name>
    <dbReference type="NCBI Taxonomy" id="1802663"/>
    <lineage>
        <taxon>Bacteria</taxon>
        <taxon>Candidatus Yanofskyibacteriota</taxon>
    </lineage>
</organism>
<evidence type="ECO:0000256" key="14">
    <source>
        <dbReference type="HAMAP-Rule" id="MF_01588"/>
    </source>
</evidence>
<evidence type="ECO:0000256" key="2">
    <source>
        <dbReference type="ARBA" id="ARBA00012722"/>
    </source>
</evidence>
<keyword evidence="14" id="KW-0464">Manganese</keyword>
<dbReference type="InterPro" id="IPR041663">
    <property type="entry name" value="DisA/LigA_HHH"/>
</dbReference>
<dbReference type="EC" id="6.5.1.2" evidence="2 14"/>
<evidence type="ECO:0000256" key="7">
    <source>
        <dbReference type="ARBA" id="ARBA00022763"/>
    </source>
</evidence>
<evidence type="ECO:0000256" key="6">
    <source>
        <dbReference type="ARBA" id="ARBA00022723"/>
    </source>
</evidence>
<keyword evidence="10 14" id="KW-0520">NAD</keyword>
<dbReference type="PROSITE" id="PS01055">
    <property type="entry name" value="DNA_LIGASE_N1"/>
    <property type="match status" value="1"/>
</dbReference>
<dbReference type="Pfam" id="PF03120">
    <property type="entry name" value="OB_DNA_ligase"/>
    <property type="match status" value="1"/>
</dbReference>
<protein>
    <recommendedName>
        <fullName evidence="3 14">DNA ligase</fullName>
        <ecNumber evidence="2 14">6.5.1.2</ecNumber>
    </recommendedName>
    <alternativeName>
        <fullName evidence="14">Polydeoxyribonucleotide synthase [NAD(+)]</fullName>
    </alternativeName>
</protein>
<dbReference type="InterPro" id="IPR004149">
    <property type="entry name" value="Znf_DNAligase_C4"/>
</dbReference>
<dbReference type="PROSITE" id="PS50172">
    <property type="entry name" value="BRCT"/>
    <property type="match status" value="1"/>
</dbReference>
<feature type="binding site" evidence="14">
    <location>
        <position position="349"/>
    </location>
    <ligand>
        <name>NAD(+)</name>
        <dbReference type="ChEBI" id="CHEBI:57540"/>
    </ligand>
</feature>
<feature type="binding site" evidence="14">
    <location>
        <position position="466"/>
    </location>
    <ligand>
        <name>Zn(2+)</name>
        <dbReference type="ChEBI" id="CHEBI:29105"/>
    </ligand>
</feature>
<dbReference type="FunFam" id="1.10.150.20:FF:000007">
    <property type="entry name" value="DNA ligase"/>
    <property type="match status" value="1"/>
</dbReference>
<evidence type="ECO:0000256" key="10">
    <source>
        <dbReference type="ARBA" id="ARBA00023027"/>
    </source>
</evidence>
<gene>
    <name evidence="14" type="primary">ligA</name>
    <name evidence="17" type="ORF">A2650_00725</name>
</gene>
<evidence type="ECO:0000256" key="8">
    <source>
        <dbReference type="ARBA" id="ARBA00022833"/>
    </source>
</evidence>
<dbReference type="HAMAP" id="MF_01588">
    <property type="entry name" value="DNA_ligase_A"/>
    <property type="match status" value="1"/>
</dbReference>
<dbReference type="InterPro" id="IPR001679">
    <property type="entry name" value="DNA_ligase"/>
</dbReference>
<dbReference type="InterPro" id="IPR013839">
    <property type="entry name" value="DNAligase_adenylation"/>
</dbReference>
<comment type="caution">
    <text evidence="17">The sequence shown here is derived from an EMBL/GenBank/DDBJ whole genome shotgun (WGS) entry which is preliminary data.</text>
</comment>
<sequence>MEIMKSEVKQRIHKLREVINHHRYLYHVLDKQEISDSALDALKKELFDLEHKYPEFITVDSPTQRVGGKPLKEFKKFRHPEPMISFNDAFNAQDMEEWVERMANVIGVDRKHGLARLDFAEQKLGGYYAELKIDGLAIELIYEEGTLKIGSTRGDGIIGEDVTQNLKTVEAIPLKLLSEEEVVKNLEKEELERFVPEIKKALGKTLVVRGEVFITRKDFDRINKEQEGGGLKIYANPRNLAAGSVRQLDPSVTRSRKMDSFAYALKTDIGQDTHEEEHLILKALGFKTNPHNKFCKDLKAVQELRDYWEKHREKLNYEIDGIVVAVNDNKTFKKLGVVGKAPRGAIAYKFSPKESETIVEDIIVQVGRTGTLTPVAVLRPVNIGGVTVSRATLHNLDEIKRLDVKIGDTVIVGRAGDVIPDIRQVIKELRIGKEKQFRMPKKCPICDSPVEQISGQVAFKCTNKNCPAIKREAVYHFVSRKAFNIDGVGPRIIDQLMEAGLIRDAADLFSLKEQDLLNLERFAEKSAQNTINAIRSKKKVALEKFIYSLGIEHVGEETAFALARKFGKFKNLTRASAEELENILDVGPIVAKSIYDWFQKGYNQKLIARFKRAGVVIRQEKRIKGSTKLTGKTFVITGSLESMTRDEVKDRIRDLGGDISSSVSQNTDYVIVGSEPGSKYENAKKLGIKTIDEKGLLKLIE</sequence>
<dbReference type="InterPro" id="IPR018239">
    <property type="entry name" value="DNA_ligase_AS"/>
</dbReference>
<feature type="binding site" evidence="14">
    <location>
        <position position="211"/>
    </location>
    <ligand>
        <name>NAD(+)</name>
        <dbReference type="ChEBI" id="CHEBI:57540"/>
    </ligand>
</feature>
<feature type="binding site" evidence="14">
    <location>
        <position position="153"/>
    </location>
    <ligand>
        <name>NAD(+)</name>
        <dbReference type="ChEBI" id="CHEBI:57540"/>
    </ligand>
</feature>
<dbReference type="SMART" id="SM00532">
    <property type="entry name" value="LIGANc"/>
    <property type="match status" value="1"/>
</dbReference>
<comment type="function">
    <text evidence="1 14">DNA ligase that catalyzes the formation of phosphodiester linkages between 5'-phosphoryl and 3'-hydroxyl groups in double-stranded DNA using NAD as a coenzyme and as the energy source for the reaction. It is essential for DNA replication and repair of damaged DNA.</text>
</comment>
<feature type="domain" description="BRCT" evidence="16">
    <location>
        <begin position="624"/>
        <end position="701"/>
    </location>
</feature>
<keyword evidence="8 14" id="KW-0862">Zinc</keyword>
<dbReference type="Pfam" id="PF01653">
    <property type="entry name" value="DNA_ligase_aden"/>
    <property type="match status" value="1"/>
</dbReference>
<dbReference type="GO" id="GO:0003911">
    <property type="term" value="F:DNA ligase (NAD+) activity"/>
    <property type="evidence" value="ECO:0007669"/>
    <property type="project" value="UniProtKB-UniRule"/>
</dbReference>
<dbReference type="SUPFAM" id="SSF52113">
    <property type="entry name" value="BRCT domain"/>
    <property type="match status" value="1"/>
</dbReference>
<dbReference type="SUPFAM" id="SSF50249">
    <property type="entry name" value="Nucleic acid-binding proteins"/>
    <property type="match status" value="1"/>
</dbReference>
<feature type="binding site" evidence="14">
    <location>
        <position position="130"/>
    </location>
    <ligand>
        <name>NAD(+)</name>
        <dbReference type="ChEBI" id="CHEBI:57540"/>
    </ligand>
</feature>
<dbReference type="InterPro" id="IPR010994">
    <property type="entry name" value="RuvA_2-like"/>
</dbReference>
<feature type="binding site" evidence="14">
    <location>
        <begin position="85"/>
        <end position="86"/>
    </location>
    <ligand>
        <name>NAD(+)</name>
        <dbReference type="ChEBI" id="CHEBI:57540"/>
    </ligand>
</feature>
<evidence type="ECO:0000256" key="1">
    <source>
        <dbReference type="ARBA" id="ARBA00004067"/>
    </source>
</evidence>
<dbReference type="EMBL" id="MGJD01000006">
    <property type="protein sequence ID" value="OGN01411.1"/>
    <property type="molecule type" value="Genomic_DNA"/>
</dbReference>
<dbReference type="SUPFAM" id="SSF47781">
    <property type="entry name" value="RuvA domain 2-like"/>
    <property type="match status" value="1"/>
</dbReference>
<dbReference type="Gene3D" id="2.40.50.140">
    <property type="entry name" value="Nucleic acid-binding proteins"/>
    <property type="match status" value="1"/>
</dbReference>
<dbReference type="FunFam" id="1.10.150.20:FF:000006">
    <property type="entry name" value="DNA ligase"/>
    <property type="match status" value="1"/>
</dbReference>
<dbReference type="FunFam" id="2.40.50.140:FF:000012">
    <property type="entry name" value="DNA ligase"/>
    <property type="match status" value="1"/>
</dbReference>
<evidence type="ECO:0000256" key="5">
    <source>
        <dbReference type="ARBA" id="ARBA00022705"/>
    </source>
</evidence>
<dbReference type="Gene3D" id="1.10.287.610">
    <property type="entry name" value="Helix hairpin bin"/>
    <property type="match status" value="1"/>
</dbReference>
<evidence type="ECO:0000259" key="16">
    <source>
        <dbReference type="PROSITE" id="PS50172"/>
    </source>
</evidence>
<dbReference type="GO" id="GO:0006281">
    <property type="term" value="P:DNA repair"/>
    <property type="evidence" value="ECO:0007669"/>
    <property type="project" value="UniProtKB-KW"/>
</dbReference>
<dbReference type="SUPFAM" id="SSF56091">
    <property type="entry name" value="DNA ligase/mRNA capping enzyme, catalytic domain"/>
    <property type="match status" value="1"/>
</dbReference>
<dbReference type="AlphaFoldDB" id="A0A1F8EKN7"/>
<reference evidence="17 18" key="1">
    <citation type="journal article" date="2016" name="Nat. Commun.">
        <title>Thousands of microbial genomes shed light on interconnected biogeochemical processes in an aquifer system.</title>
        <authorList>
            <person name="Anantharaman K."/>
            <person name="Brown C.T."/>
            <person name="Hug L.A."/>
            <person name="Sharon I."/>
            <person name="Castelle C.J."/>
            <person name="Probst A.J."/>
            <person name="Thomas B.C."/>
            <person name="Singh A."/>
            <person name="Wilkins M.J."/>
            <person name="Karaoz U."/>
            <person name="Brodie E.L."/>
            <person name="Williams K.H."/>
            <person name="Hubbard S.S."/>
            <person name="Banfield J.F."/>
        </authorList>
    </citation>
    <scope>NUCLEOTIDE SEQUENCE [LARGE SCALE GENOMIC DNA]</scope>
</reference>
<dbReference type="PIRSF" id="PIRSF001604">
    <property type="entry name" value="LigA"/>
    <property type="match status" value="1"/>
</dbReference>
<evidence type="ECO:0000256" key="4">
    <source>
        <dbReference type="ARBA" id="ARBA00022598"/>
    </source>
</evidence>
<feature type="binding site" evidence="14">
    <location>
        <position position="461"/>
    </location>
    <ligand>
        <name>Zn(2+)</name>
        <dbReference type="ChEBI" id="CHEBI:29105"/>
    </ligand>
</feature>
<feature type="binding site" evidence="14">
    <location>
        <position position="446"/>
    </location>
    <ligand>
        <name>Zn(2+)</name>
        <dbReference type="ChEBI" id="CHEBI:29105"/>
    </ligand>
</feature>
<dbReference type="NCBIfam" id="NF005932">
    <property type="entry name" value="PRK07956.1"/>
    <property type="match status" value="1"/>
</dbReference>
<dbReference type="InterPro" id="IPR033136">
    <property type="entry name" value="DNA_ligase_CS"/>
</dbReference>
<evidence type="ECO:0000256" key="13">
    <source>
        <dbReference type="ARBA" id="ARBA00060881"/>
    </source>
</evidence>
<dbReference type="Pfam" id="PF14520">
    <property type="entry name" value="HHH_5"/>
    <property type="match status" value="1"/>
</dbReference>
<dbReference type="Gene3D" id="1.10.150.20">
    <property type="entry name" value="5' to 3' exonuclease, C-terminal subdomain"/>
    <property type="match status" value="2"/>
</dbReference>
<dbReference type="Gene3D" id="6.20.10.30">
    <property type="match status" value="1"/>
</dbReference>
<dbReference type="GO" id="GO:0005829">
    <property type="term" value="C:cytosol"/>
    <property type="evidence" value="ECO:0007669"/>
    <property type="project" value="TreeGrafter"/>
</dbReference>
<dbReference type="Proteomes" id="UP000177117">
    <property type="component" value="Unassembled WGS sequence"/>
</dbReference>
<evidence type="ECO:0000313" key="17">
    <source>
        <dbReference type="EMBL" id="OGN01411.1"/>
    </source>
</evidence>
<evidence type="ECO:0000313" key="18">
    <source>
        <dbReference type="Proteomes" id="UP000177117"/>
    </source>
</evidence>
<name>A0A1F8EKN7_9BACT</name>
<dbReference type="NCBIfam" id="TIGR00575">
    <property type="entry name" value="dnlj"/>
    <property type="match status" value="1"/>
</dbReference>
<keyword evidence="6 14" id="KW-0479">Metal-binding</keyword>
<comment type="caution">
    <text evidence="14">Lacks conserved residue(s) required for the propagation of feature annotation.</text>
</comment>
<accession>A0A1F8EKN7</accession>
<dbReference type="Pfam" id="PF00533">
    <property type="entry name" value="BRCT"/>
    <property type="match status" value="1"/>
</dbReference>
<feature type="binding site" evidence="14">
    <location>
        <position position="443"/>
    </location>
    <ligand>
        <name>Zn(2+)</name>
        <dbReference type="ChEBI" id="CHEBI:29105"/>
    </ligand>
</feature>
<dbReference type="CDD" id="cd00114">
    <property type="entry name" value="LIGANc"/>
    <property type="match status" value="1"/>
</dbReference>
<comment type="cofactor">
    <cofactor evidence="14">
        <name>Mg(2+)</name>
        <dbReference type="ChEBI" id="CHEBI:18420"/>
    </cofactor>
    <cofactor evidence="14">
        <name>Mn(2+)</name>
        <dbReference type="ChEBI" id="CHEBI:29035"/>
    </cofactor>
</comment>
<dbReference type="CDD" id="cd17748">
    <property type="entry name" value="BRCT_DNA_ligase_like"/>
    <property type="match status" value="1"/>
</dbReference>
<dbReference type="InterPro" id="IPR004150">
    <property type="entry name" value="NAD_DNA_ligase_OB"/>
</dbReference>
<evidence type="ECO:0000256" key="3">
    <source>
        <dbReference type="ARBA" id="ARBA00013308"/>
    </source>
</evidence>
<evidence type="ECO:0000256" key="9">
    <source>
        <dbReference type="ARBA" id="ARBA00022842"/>
    </source>
</evidence>
<dbReference type="Gene3D" id="3.30.470.30">
    <property type="entry name" value="DNA ligase/mRNA capping enzyme"/>
    <property type="match status" value="1"/>
</dbReference>
<proteinExistence type="inferred from homology"/>
<dbReference type="SMART" id="SM00292">
    <property type="entry name" value="BRCT"/>
    <property type="match status" value="1"/>
</dbReference>
<feature type="active site" description="N6-AMP-lysine intermediate" evidence="14">
    <location>
        <position position="132"/>
    </location>
</feature>
<dbReference type="PANTHER" id="PTHR23389:SF9">
    <property type="entry name" value="DNA LIGASE"/>
    <property type="match status" value="1"/>
</dbReference>
<dbReference type="PROSITE" id="PS01056">
    <property type="entry name" value="DNA_LIGASE_N2"/>
    <property type="match status" value="1"/>
</dbReference>
<keyword evidence="9 14" id="KW-0460">Magnesium</keyword>
<dbReference type="GO" id="GO:0006260">
    <property type="term" value="P:DNA replication"/>
    <property type="evidence" value="ECO:0007669"/>
    <property type="project" value="UniProtKB-KW"/>
</dbReference>
<comment type="similarity">
    <text evidence="13 14">Belongs to the NAD-dependent DNA ligase family. LigA subfamily.</text>
</comment>
<dbReference type="Pfam" id="PF03119">
    <property type="entry name" value="DNA_ligase_ZBD"/>
    <property type="match status" value="1"/>
</dbReference>
<dbReference type="GO" id="GO:0046872">
    <property type="term" value="F:metal ion binding"/>
    <property type="evidence" value="ECO:0007669"/>
    <property type="project" value="UniProtKB-KW"/>
</dbReference>
<dbReference type="InterPro" id="IPR001357">
    <property type="entry name" value="BRCT_dom"/>
</dbReference>
<keyword evidence="11 14" id="KW-0234">DNA repair</keyword>
<keyword evidence="5 14" id="KW-0235">DNA replication</keyword>
<dbReference type="InterPro" id="IPR013840">
    <property type="entry name" value="DNAligase_N"/>
</dbReference>
<dbReference type="Gene3D" id="3.40.50.10190">
    <property type="entry name" value="BRCT domain"/>
    <property type="match status" value="1"/>
</dbReference>